<organism evidence="1 2">
    <name type="scientific">Stereocaulon virgatum</name>
    <dbReference type="NCBI Taxonomy" id="373712"/>
    <lineage>
        <taxon>Eukaryota</taxon>
        <taxon>Fungi</taxon>
        <taxon>Dikarya</taxon>
        <taxon>Ascomycota</taxon>
        <taxon>Pezizomycotina</taxon>
        <taxon>Lecanoromycetes</taxon>
        <taxon>OSLEUM clade</taxon>
        <taxon>Lecanoromycetidae</taxon>
        <taxon>Lecanorales</taxon>
        <taxon>Lecanorineae</taxon>
        <taxon>Stereocaulaceae</taxon>
        <taxon>Stereocaulon</taxon>
    </lineage>
</organism>
<dbReference type="Proteomes" id="UP001590950">
    <property type="component" value="Unassembled WGS sequence"/>
</dbReference>
<sequence length="304" mass="32797">MAGVKSKPTFLILPSKLPAADLPDMIGRFVTNINNPIANSQPKDPSSILGAALVETVENEAKVVLSSITNINVKTFLEGLFTFNIGGGDGAKCTVDSAIIKTYRLQDQFNAFDKLLETSRVNDALTGPKGLFARNDGRLYLIVGIKTCQDSRSSITTGKKNEVGAGFSVPLAAAFGLPLDLNAGASANVSNAEKSIIKAKAPGEYIFAIEYKKVIQRSIFGYSANKPIKPARDAMNFEWGNATFNDAKQRDASFEDDDNEVVESAAGPGTIEEKALKAKLEIVDIDPMEEEMRTEEEPKGWLQS</sequence>
<accession>A0ABR3ZYA3</accession>
<protein>
    <submittedName>
        <fullName evidence="1">Uncharacterized protein</fullName>
    </submittedName>
</protein>
<name>A0ABR3ZYA3_9LECA</name>
<evidence type="ECO:0000313" key="2">
    <source>
        <dbReference type="Proteomes" id="UP001590950"/>
    </source>
</evidence>
<dbReference type="EMBL" id="JBEFKJ010000031">
    <property type="protein sequence ID" value="KAL2038600.1"/>
    <property type="molecule type" value="Genomic_DNA"/>
</dbReference>
<comment type="caution">
    <text evidence="1">The sequence shown here is derived from an EMBL/GenBank/DDBJ whole genome shotgun (WGS) entry which is preliminary data.</text>
</comment>
<evidence type="ECO:0000313" key="1">
    <source>
        <dbReference type="EMBL" id="KAL2038600.1"/>
    </source>
</evidence>
<keyword evidence="2" id="KW-1185">Reference proteome</keyword>
<gene>
    <name evidence="1" type="ORF">N7G274_008648</name>
</gene>
<proteinExistence type="predicted"/>
<reference evidence="1 2" key="1">
    <citation type="submission" date="2024-09" db="EMBL/GenBank/DDBJ databases">
        <title>Rethinking Asexuality: The Enigmatic Case of Functional Sexual Genes in Lepraria (Stereocaulaceae).</title>
        <authorList>
            <person name="Doellman M."/>
            <person name="Sun Y."/>
            <person name="Barcenas-Pena A."/>
            <person name="Lumbsch H.T."/>
            <person name="Grewe F."/>
        </authorList>
    </citation>
    <scope>NUCLEOTIDE SEQUENCE [LARGE SCALE GENOMIC DNA]</scope>
    <source>
        <strain evidence="1 2">Mercado 3170</strain>
    </source>
</reference>